<evidence type="ECO:0000313" key="1">
    <source>
        <dbReference type="EMBL" id="CAG9334039.1"/>
    </source>
</evidence>
<sequence length="333" mass="37643">MDRFLLLQLAAMQCHPMMCNNGAVQMPAGSCVNLVNNTLYLEPCKDNNKPFCDSGTDVSYCTANPLFPEELSYPGEPCNKKKHCKYGECLEGYCQSKALKEDCNLDEECNPGLYCSNNKCVKQLELGATGCKSDYECVNWAACSEGECIQYFSLPANASTSRCFSQFSELCAGGMCWQGLCIDPVQSFNESALPRKCNSYMDCTSEASSHRVFYSDCMCGMNPEGASYCTLFPGDLIYAHLITVITNWINSEMSDRCNTVRRLSSYCISQFWDKPNSEELFLYYYRTYFYPQLQGNDDCIKDIFTGFYWDTIATITHAKYMFFSSLIIVYLLA</sequence>
<dbReference type="Proteomes" id="UP001162131">
    <property type="component" value="Unassembled WGS sequence"/>
</dbReference>
<gene>
    <name evidence="1" type="ORF">BSTOLATCC_MIC59844</name>
</gene>
<reference evidence="1" key="1">
    <citation type="submission" date="2021-09" db="EMBL/GenBank/DDBJ databases">
        <authorList>
            <consortium name="AG Swart"/>
            <person name="Singh M."/>
            <person name="Singh A."/>
            <person name="Seah K."/>
            <person name="Emmerich C."/>
        </authorList>
    </citation>
    <scope>NUCLEOTIDE SEQUENCE</scope>
    <source>
        <strain evidence="1">ATCC30299</strain>
    </source>
</reference>
<evidence type="ECO:0008006" key="3">
    <source>
        <dbReference type="Google" id="ProtNLM"/>
    </source>
</evidence>
<proteinExistence type="predicted"/>
<dbReference type="AlphaFoldDB" id="A0AAU9K6E7"/>
<name>A0AAU9K6E7_9CILI</name>
<organism evidence="1 2">
    <name type="scientific">Blepharisma stoltei</name>
    <dbReference type="NCBI Taxonomy" id="1481888"/>
    <lineage>
        <taxon>Eukaryota</taxon>
        <taxon>Sar</taxon>
        <taxon>Alveolata</taxon>
        <taxon>Ciliophora</taxon>
        <taxon>Postciliodesmatophora</taxon>
        <taxon>Heterotrichea</taxon>
        <taxon>Heterotrichida</taxon>
        <taxon>Blepharismidae</taxon>
        <taxon>Blepharisma</taxon>
    </lineage>
</organism>
<comment type="caution">
    <text evidence="1">The sequence shown here is derived from an EMBL/GenBank/DDBJ whole genome shotgun (WGS) entry which is preliminary data.</text>
</comment>
<keyword evidence="2" id="KW-1185">Reference proteome</keyword>
<dbReference type="EMBL" id="CAJZBQ010000057">
    <property type="protein sequence ID" value="CAG9334039.1"/>
    <property type="molecule type" value="Genomic_DNA"/>
</dbReference>
<accession>A0AAU9K6E7</accession>
<evidence type="ECO:0000313" key="2">
    <source>
        <dbReference type="Proteomes" id="UP001162131"/>
    </source>
</evidence>
<protein>
    <recommendedName>
        <fullName evidence="3">Dickkopf N-terminal cysteine-rich domain-containing protein</fullName>
    </recommendedName>
</protein>